<proteinExistence type="predicted"/>
<dbReference type="Gene3D" id="3.40.50.300">
    <property type="entry name" value="P-loop containing nucleotide triphosphate hydrolases"/>
    <property type="match status" value="1"/>
</dbReference>
<dbReference type="EMBL" id="KK583330">
    <property type="protein sequence ID" value="KDO19908.1"/>
    <property type="molecule type" value="Genomic_DNA"/>
</dbReference>
<accession>A0A067BNT7</accession>
<evidence type="ECO:0000259" key="2">
    <source>
        <dbReference type="Pfam" id="PF12770"/>
    </source>
</evidence>
<name>A0A067BNT7_SAPPC</name>
<dbReference type="AlphaFoldDB" id="A0A067BNT7"/>
<protein>
    <recommendedName>
        <fullName evidence="2">CHAT domain-containing protein</fullName>
    </recommendedName>
</protein>
<dbReference type="InterPro" id="IPR027417">
    <property type="entry name" value="P-loop_NTPase"/>
</dbReference>
<gene>
    <name evidence="3" type="ORF">SPRG_14751</name>
</gene>
<organism evidence="3 4">
    <name type="scientific">Saprolegnia parasitica (strain CBS 223.65)</name>
    <dbReference type="NCBI Taxonomy" id="695850"/>
    <lineage>
        <taxon>Eukaryota</taxon>
        <taxon>Sar</taxon>
        <taxon>Stramenopiles</taxon>
        <taxon>Oomycota</taxon>
        <taxon>Saprolegniomycetes</taxon>
        <taxon>Saprolegniales</taxon>
        <taxon>Saprolegniaceae</taxon>
        <taxon>Saprolegnia</taxon>
    </lineage>
</organism>
<feature type="domain" description="CHAT" evidence="2">
    <location>
        <begin position="222"/>
        <end position="374"/>
    </location>
</feature>
<evidence type="ECO:0000313" key="3">
    <source>
        <dbReference type="EMBL" id="KDO19908.1"/>
    </source>
</evidence>
<dbReference type="PANTHER" id="PTHR47691:SF3">
    <property type="entry name" value="HTH-TYPE TRANSCRIPTIONAL REGULATOR RV0890C-RELATED"/>
    <property type="match status" value="1"/>
</dbReference>
<dbReference type="VEuPathDB" id="FungiDB:SPRG_14751"/>
<evidence type="ECO:0000256" key="1">
    <source>
        <dbReference type="SAM" id="MobiDB-lite"/>
    </source>
</evidence>
<dbReference type="KEGG" id="spar:SPRG_14751"/>
<dbReference type="OrthoDB" id="69360at2759"/>
<evidence type="ECO:0000313" key="4">
    <source>
        <dbReference type="Proteomes" id="UP000030745"/>
    </source>
</evidence>
<dbReference type="InterPro" id="IPR024983">
    <property type="entry name" value="CHAT_dom"/>
</dbReference>
<dbReference type="SUPFAM" id="SSF52540">
    <property type="entry name" value="P-loop containing nucleoside triphosphate hydrolases"/>
    <property type="match status" value="1"/>
</dbReference>
<feature type="region of interest" description="Disordered" evidence="1">
    <location>
        <begin position="398"/>
        <end position="421"/>
    </location>
</feature>
<dbReference type="PANTHER" id="PTHR47691">
    <property type="entry name" value="REGULATOR-RELATED"/>
    <property type="match status" value="1"/>
</dbReference>
<dbReference type="GeneID" id="24136540"/>
<dbReference type="Pfam" id="PF12770">
    <property type="entry name" value="CHAT"/>
    <property type="match status" value="1"/>
</dbReference>
<dbReference type="RefSeq" id="XP_012209410.1">
    <property type="nucleotide sequence ID" value="XM_012354020.1"/>
</dbReference>
<reference evidence="3 4" key="1">
    <citation type="journal article" date="2013" name="PLoS Genet.">
        <title>Distinctive expansion of potential virulence genes in the genome of the oomycete fish pathogen Saprolegnia parasitica.</title>
        <authorList>
            <person name="Jiang R.H."/>
            <person name="de Bruijn I."/>
            <person name="Haas B.J."/>
            <person name="Belmonte R."/>
            <person name="Lobach L."/>
            <person name="Christie J."/>
            <person name="van den Ackerveken G."/>
            <person name="Bottin A."/>
            <person name="Bulone V."/>
            <person name="Diaz-Moreno S.M."/>
            <person name="Dumas B."/>
            <person name="Fan L."/>
            <person name="Gaulin E."/>
            <person name="Govers F."/>
            <person name="Grenville-Briggs L.J."/>
            <person name="Horner N.R."/>
            <person name="Levin J.Z."/>
            <person name="Mammella M."/>
            <person name="Meijer H.J."/>
            <person name="Morris P."/>
            <person name="Nusbaum C."/>
            <person name="Oome S."/>
            <person name="Phillips A.J."/>
            <person name="van Rooyen D."/>
            <person name="Rzeszutek E."/>
            <person name="Saraiva M."/>
            <person name="Secombes C.J."/>
            <person name="Seidl M.F."/>
            <person name="Snel B."/>
            <person name="Stassen J.H."/>
            <person name="Sykes S."/>
            <person name="Tripathy S."/>
            <person name="van den Berg H."/>
            <person name="Vega-Arreguin J.C."/>
            <person name="Wawra S."/>
            <person name="Young S.K."/>
            <person name="Zeng Q."/>
            <person name="Dieguez-Uribeondo J."/>
            <person name="Russ C."/>
            <person name="Tyler B.M."/>
            <person name="van West P."/>
        </authorList>
    </citation>
    <scope>NUCLEOTIDE SEQUENCE [LARGE SCALE GENOMIC DNA]</scope>
    <source>
        <strain evidence="3 4">CBS 223.65</strain>
    </source>
</reference>
<dbReference type="Proteomes" id="UP000030745">
    <property type="component" value="Unassembled WGS sequence"/>
</dbReference>
<keyword evidence="4" id="KW-1185">Reference proteome</keyword>
<sequence length="691" mass="77030">MPGTPSPSRHEPEKRPTSAMALPARKRLRYDSFDLERQPCALRLVLSPDCALSAEQVHEMYSLGLGIIDVSRDYNNFAALLRADFRSVFTDDATYHRLSRFMCTFSADLAADGSMSLRIANFSHNPVTLNGKRLRRKPDDLVQLHERDMIVLLEDKNKKPLVAYRVEDRSEDDSSIGILFASPLVELDHATGTPSPLSELDFRNEYHSVRDVLKKALDKFQKSLTEDSEGAAAQVHAVHKPIHVYTRLATKQSFREWSASLTILHFTGHGNDQWLYMEGSMPGPAVPVSPAEIMELLPDKMALRLVFLSSCASANIAAAFLARGVKHVIATQPASELEDKAAIAFTRHFYGSIASGRTVQEAFDVGQRAVAVLHSTANPAEVARKFILLPVDGNHEVPIFPPKEKRQPQSNSSSSLEDDLRDASQWMEATTQDEPTALTPTTSLMYPTMLETTCTNFGFRNLDMYNVFMLLETNRVVTLTGDHGIGKTEMATAIARYMDVRQRGWHRVCMASIGELQKQLRCVPNEDDAAYAARLGHTILQKLKATGDLSDWPAFAVIDDCDLLLATNALRERLQKVVEYLLKSHRSLRILLTAQEAFEMPLVNDKVYLRATYAVPPLSPLDAATLFAKLNSQPMDRMQYARLQVAEPKTTLSPTELAQLLCTSPQLQATNGNPLMILRLFEEVCTGSSEQ</sequence>